<proteinExistence type="predicted"/>
<dbReference type="AlphaFoldDB" id="A0A4Y8Q732"/>
<dbReference type="EMBL" id="MYFO01000005">
    <property type="protein sequence ID" value="TFE90152.1"/>
    <property type="molecule type" value="Genomic_DNA"/>
</dbReference>
<comment type="caution">
    <text evidence="1">The sequence shown here is derived from an EMBL/GenBank/DDBJ whole genome shotgun (WGS) entry which is preliminary data.</text>
</comment>
<sequence length="111" mass="12575">MVGINVEAARSQANRLSQYASTLNEVYRNLESLRVNLNQAWQADEMTYINAAITQMLNELSVCSSSLSSIGSDVYAVALEIKHEEEVRAAEERARQQRLLQELLSKQQKLF</sequence>
<protein>
    <submittedName>
        <fullName evidence="1">Uncharacterized protein</fullName>
    </submittedName>
</protein>
<gene>
    <name evidence="1" type="ORF">B5M42_05650</name>
</gene>
<keyword evidence="2" id="KW-1185">Reference proteome</keyword>
<dbReference type="Proteomes" id="UP000298246">
    <property type="component" value="Unassembled WGS sequence"/>
</dbReference>
<evidence type="ECO:0000313" key="1">
    <source>
        <dbReference type="EMBL" id="TFE90152.1"/>
    </source>
</evidence>
<organism evidence="1 2">
    <name type="scientific">Paenibacillus athensensis</name>
    <dbReference type="NCBI Taxonomy" id="1967502"/>
    <lineage>
        <taxon>Bacteria</taxon>
        <taxon>Bacillati</taxon>
        <taxon>Bacillota</taxon>
        <taxon>Bacilli</taxon>
        <taxon>Bacillales</taxon>
        <taxon>Paenibacillaceae</taxon>
        <taxon>Paenibacillus</taxon>
    </lineage>
</organism>
<reference evidence="1 2" key="1">
    <citation type="submission" date="2017-03" db="EMBL/GenBank/DDBJ databases">
        <title>Isolation of Levoglucosan Utilizing Bacteria.</title>
        <authorList>
            <person name="Arya A.S."/>
        </authorList>
    </citation>
    <scope>NUCLEOTIDE SEQUENCE [LARGE SCALE GENOMIC DNA]</scope>
    <source>
        <strain evidence="1 2">MEC069</strain>
    </source>
</reference>
<evidence type="ECO:0000313" key="2">
    <source>
        <dbReference type="Proteomes" id="UP000298246"/>
    </source>
</evidence>
<name>A0A4Y8Q732_9BACL</name>
<accession>A0A4Y8Q732</accession>